<organism evidence="2 3">
    <name type="scientific">Araneus ventricosus</name>
    <name type="common">Orbweaver spider</name>
    <name type="synonym">Epeira ventricosa</name>
    <dbReference type="NCBI Taxonomy" id="182803"/>
    <lineage>
        <taxon>Eukaryota</taxon>
        <taxon>Metazoa</taxon>
        <taxon>Ecdysozoa</taxon>
        <taxon>Arthropoda</taxon>
        <taxon>Chelicerata</taxon>
        <taxon>Arachnida</taxon>
        <taxon>Araneae</taxon>
        <taxon>Araneomorphae</taxon>
        <taxon>Entelegynae</taxon>
        <taxon>Araneoidea</taxon>
        <taxon>Araneidae</taxon>
        <taxon>Araneus</taxon>
    </lineage>
</organism>
<evidence type="ECO:0000313" key="3">
    <source>
        <dbReference type="Proteomes" id="UP000499080"/>
    </source>
</evidence>
<protein>
    <submittedName>
        <fullName evidence="2">Uncharacterized protein</fullName>
    </submittedName>
</protein>
<dbReference type="EMBL" id="BGPR01049405">
    <property type="protein sequence ID" value="GBO26389.1"/>
    <property type="molecule type" value="Genomic_DNA"/>
</dbReference>
<gene>
    <name evidence="2" type="ORF">AVEN_160447_1</name>
</gene>
<reference evidence="2 3" key="1">
    <citation type="journal article" date="2019" name="Sci. Rep.">
        <title>Orb-weaving spider Araneus ventricosus genome elucidates the spidroin gene catalogue.</title>
        <authorList>
            <person name="Kono N."/>
            <person name="Nakamura H."/>
            <person name="Ohtoshi R."/>
            <person name="Moran D.A.P."/>
            <person name="Shinohara A."/>
            <person name="Yoshida Y."/>
            <person name="Fujiwara M."/>
            <person name="Mori M."/>
            <person name="Tomita M."/>
            <person name="Arakawa K."/>
        </authorList>
    </citation>
    <scope>NUCLEOTIDE SEQUENCE [LARGE SCALE GENOMIC DNA]</scope>
</reference>
<name>A0A4Y2VMJ3_ARAVE</name>
<dbReference type="AlphaFoldDB" id="A0A4Y2VMJ3"/>
<feature type="compositionally biased region" description="Low complexity" evidence="1">
    <location>
        <begin position="16"/>
        <end position="27"/>
    </location>
</feature>
<keyword evidence="3" id="KW-1185">Reference proteome</keyword>
<comment type="caution">
    <text evidence="2">The sequence shown here is derived from an EMBL/GenBank/DDBJ whole genome shotgun (WGS) entry which is preliminary data.</text>
</comment>
<proteinExistence type="predicted"/>
<feature type="region of interest" description="Disordered" evidence="1">
    <location>
        <begin position="16"/>
        <end position="50"/>
    </location>
</feature>
<evidence type="ECO:0000313" key="2">
    <source>
        <dbReference type="EMBL" id="GBO26389.1"/>
    </source>
</evidence>
<dbReference type="Proteomes" id="UP000499080">
    <property type="component" value="Unassembled WGS sequence"/>
</dbReference>
<sequence length="82" mass="9212">MHVRRRAVNARVNLVIPRSPSHPSSSRAAVLPGNTPCERNGEQLLNHRAEPPKAILRTTDDHRGRCRKLGQNIDEEPDFSPD</sequence>
<feature type="compositionally biased region" description="Basic and acidic residues" evidence="1">
    <location>
        <begin position="39"/>
        <end position="50"/>
    </location>
</feature>
<accession>A0A4Y2VMJ3</accession>
<evidence type="ECO:0000256" key="1">
    <source>
        <dbReference type="SAM" id="MobiDB-lite"/>
    </source>
</evidence>